<dbReference type="Pfam" id="PF00080">
    <property type="entry name" value="Sod_Cu"/>
    <property type="match status" value="1"/>
</dbReference>
<dbReference type="InterPro" id="IPR024134">
    <property type="entry name" value="SOD_Cu/Zn_/chaperone"/>
</dbReference>
<keyword evidence="3" id="KW-0186">Copper</keyword>
<comment type="caution">
    <text evidence="5">The sequence shown here is derived from an EMBL/GenBank/DDBJ whole genome shotgun (WGS) entry which is preliminary data.</text>
</comment>
<proteinExistence type="inferred from homology"/>
<evidence type="ECO:0000313" key="5">
    <source>
        <dbReference type="EMBL" id="RGS41992.1"/>
    </source>
</evidence>
<feature type="domain" description="Superoxide dismutase copper/zinc binding" evidence="4">
    <location>
        <begin position="35"/>
        <end position="159"/>
    </location>
</feature>
<comment type="function">
    <text evidence="2">Destroys radicals which are normally produced within the cells and which are toxic to biological systems. May play a role in favoring mycobacterial survival in phagocytes.</text>
</comment>
<reference evidence="5 6" key="1">
    <citation type="submission" date="2018-08" db="EMBL/GenBank/DDBJ databases">
        <title>A genome reference for cultivated species of the human gut microbiota.</title>
        <authorList>
            <person name="Zou Y."/>
            <person name="Xue W."/>
            <person name="Luo G."/>
        </authorList>
    </citation>
    <scope>NUCLEOTIDE SEQUENCE [LARGE SCALE GENOMIC DNA]</scope>
    <source>
        <strain evidence="5 6">AF22-12AC</strain>
    </source>
</reference>
<dbReference type="EMBL" id="QRVL01000001">
    <property type="protein sequence ID" value="RGS41992.1"/>
    <property type="molecule type" value="Genomic_DNA"/>
</dbReference>
<gene>
    <name evidence="5" type="ORF">DWX93_01245</name>
</gene>
<accession>A0A395VER7</accession>
<dbReference type="Gene3D" id="2.60.40.200">
    <property type="entry name" value="Superoxide dismutase, copper/zinc binding domain"/>
    <property type="match status" value="1"/>
</dbReference>
<name>A0A395VER7_9FIRM</name>
<dbReference type="PANTHER" id="PTHR10003">
    <property type="entry name" value="SUPEROXIDE DISMUTASE CU-ZN -RELATED"/>
    <property type="match status" value="1"/>
</dbReference>
<comment type="similarity">
    <text evidence="1 3">Belongs to the Cu-Zn superoxide dismutase family.</text>
</comment>
<dbReference type="RefSeq" id="WP_118096303.1">
    <property type="nucleotide sequence ID" value="NZ_QRVL01000001.1"/>
</dbReference>
<dbReference type="AlphaFoldDB" id="A0A395VER7"/>
<protein>
    <recommendedName>
        <fullName evidence="3">Superoxide dismutase [Cu-Zn]</fullName>
        <ecNumber evidence="3">1.15.1.1</ecNumber>
    </recommendedName>
</protein>
<keyword evidence="3" id="KW-0862">Zinc</keyword>
<evidence type="ECO:0000256" key="2">
    <source>
        <dbReference type="ARBA" id="ARBA00024900"/>
    </source>
</evidence>
<dbReference type="InterPro" id="IPR001424">
    <property type="entry name" value="SOD_Cu_Zn_dom"/>
</dbReference>
<dbReference type="SUPFAM" id="SSF49329">
    <property type="entry name" value="Cu,Zn superoxide dismutase-like"/>
    <property type="match status" value="1"/>
</dbReference>
<dbReference type="InterPro" id="IPR036423">
    <property type="entry name" value="SOD-like_Cu/Zn_dom_sf"/>
</dbReference>
<comment type="catalytic activity">
    <reaction evidence="3">
        <text>2 superoxide + 2 H(+) = H2O2 + O2</text>
        <dbReference type="Rhea" id="RHEA:20696"/>
        <dbReference type="ChEBI" id="CHEBI:15378"/>
        <dbReference type="ChEBI" id="CHEBI:15379"/>
        <dbReference type="ChEBI" id="CHEBI:16240"/>
        <dbReference type="ChEBI" id="CHEBI:18421"/>
        <dbReference type="EC" id="1.15.1.1"/>
    </reaction>
</comment>
<comment type="cofactor">
    <cofactor evidence="3">
        <name>Zn(2+)</name>
        <dbReference type="ChEBI" id="CHEBI:29105"/>
    </cofactor>
    <text evidence="3">Binds 1 zinc ion per subunit.</text>
</comment>
<dbReference type="PROSITE" id="PS00332">
    <property type="entry name" value="SOD_CU_ZN_2"/>
    <property type="match status" value="1"/>
</dbReference>
<comment type="cofactor">
    <cofactor evidence="3">
        <name>Cu cation</name>
        <dbReference type="ChEBI" id="CHEBI:23378"/>
    </cofactor>
    <text evidence="3">Binds 1 copper ion per subunit.</text>
</comment>
<dbReference type="EC" id="1.15.1.1" evidence="3"/>
<dbReference type="GO" id="GO:0005507">
    <property type="term" value="F:copper ion binding"/>
    <property type="evidence" value="ECO:0007669"/>
    <property type="project" value="InterPro"/>
</dbReference>
<organism evidence="5 6">
    <name type="scientific">Roseburia hominis</name>
    <dbReference type="NCBI Taxonomy" id="301301"/>
    <lineage>
        <taxon>Bacteria</taxon>
        <taxon>Bacillati</taxon>
        <taxon>Bacillota</taxon>
        <taxon>Clostridia</taxon>
        <taxon>Lachnospirales</taxon>
        <taxon>Lachnospiraceae</taxon>
        <taxon>Roseburia</taxon>
    </lineage>
</organism>
<evidence type="ECO:0000313" key="6">
    <source>
        <dbReference type="Proteomes" id="UP000266172"/>
    </source>
</evidence>
<dbReference type="GO" id="GO:0004784">
    <property type="term" value="F:superoxide dismutase activity"/>
    <property type="evidence" value="ECO:0007669"/>
    <property type="project" value="UniProtKB-EC"/>
</dbReference>
<sequence>MRDITPATNFIHTLMQSPPDASAWIAGGNNFPSISGLARFYATEYEGTLVEVEVSGLPNVATPGSSNFYGMHIHENGVCVFPFTSAGAHYSRTPAEHPNHSGDMPPLLGNQGYAWMAFYDKRFTIPEIIGKSLIIHRMPDNFTTQPAGDSGERIACGVIK</sequence>
<dbReference type="InterPro" id="IPR018152">
    <property type="entry name" value="SOD_Cu/Zn_BS"/>
</dbReference>
<evidence type="ECO:0000256" key="3">
    <source>
        <dbReference type="RuleBase" id="RU000393"/>
    </source>
</evidence>
<evidence type="ECO:0000256" key="1">
    <source>
        <dbReference type="ARBA" id="ARBA00010457"/>
    </source>
</evidence>
<keyword evidence="3" id="KW-0560">Oxidoreductase</keyword>
<evidence type="ECO:0000259" key="4">
    <source>
        <dbReference type="Pfam" id="PF00080"/>
    </source>
</evidence>
<keyword evidence="3" id="KW-0479">Metal-binding</keyword>
<dbReference type="Proteomes" id="UP000266172">
    <property type="component" value="Unassembled WGS sequence"/>
</dbReference>